<dbReference type="Proteomes" id="UP001600039">
    <property type="component" value="Unassembled WGS sequence"/>
</dbReference>
<reference evidence="2 3" key="1">
    <citation type="submission" date="2024-06" db="EMBL/GenBank/DDBJ databases">
        <title>Flavobacterium spp. isolated from glacier.</title>
        <authorList>
            <person name="Han D."/>
        </authorList>
    </citation>
    <scope>NUCLEOTIDE SEQUENCE [LARGE SCALE GENOMIC DNA]</scope>
    <source>
        <strain evidence="2 3">LB3P45</strain>
    </source>
</reference>
<organism evidence="2 3">
    <name type="scientific">Flavobacterium fructosi</name>
    <dbReference type="NCBI Taxonomy" id="3230416"/>
    <lineage>
        <taxon>Bacteria</taxon>
        <taxon>Pseudomonadati</taxon>
        <taxon>Bacteroidota</taxon>
        <taxon>Flavobacteriia</taxon>
        <taxon>Flavobacteriales</taxon>
        <taxon>Flavobacteriaceae</taxon>
        <taxon>Flavobacterium</taxon>
    </lineage>
</organism>
<dbReference type="RefSeq" id="WP_379858428.1">
    <property type="nucleotide sequence ID" value="NZ_JBHZQA010000007.1"/>
</dbReference>
<name>A0ABW6HPE7_9FLAO</name>
<feature type="chain" id="PRO_5046873965" description="DUF3888 domain-containing protein" evidence="1">
    <location>
        <begin position="18"/>
        <end position="132"/>
    </location>
</feature>
<evidence type="ECO:0000256" key="1">
    <source>
        <dbReference type="SAM" id="SignalP"/>
    </source>
</evidence>
<evidence type="ECO:0000313" key="2">
    <source>
        <dbReference type="EMBL" id="MFE3848690.1"/>
    </source>
</evidence>
<evidence type="ECO:0000313" key="3">
    <source>
        <dbReference type="Proteomes" id="UP001600039"/>
    </source>
</evidence>
<proteinExistence type="predicted"/>
<comment type="caution">
    <text evidence="2">The sequence shown here is derived from an EMBL/GenBank/DDBJ whole genome shotgun (WGS) entry which is preliminary data.</text>
</comment>
<dbReference type="EMBL" id="JBHZQA010000007">
    <property type="protein sequence ID" value="MFE3848690.1"/>
    <property type="molecule type" value="Genomic_DNA"/>
</dbReference>
<evidence type="ECO:0008006" key="4">
    <source>
        <dbReference type="Google" id="ProtNLM"/>
    </source>
</evidence>
<gene>
    <name evidence="2" type="ORF">ACFX5D_12020</name>
</gene>
<keyword evidence="1" id="KW-0732">Signal</keyword>
<keyword evidence="3" id="KW-1185">Reference proteome</keyword>
<accession>A0ABW6HPE7</accession>
<protein>
    <recommendedName>
        <fullName evidence="4">DUF3888 domain-containing protein</fullName>
    </recommendedName>
</protein>
<sequence>MRKLLFLCLLLPVAMLSQDLKNESQQTLSSKVDDFVISFYASHIEVDKMIPFFDTAYFAMLYKFSEHMKLKNEDYGMFVSKKTLKARNSTDGNIVNLTFRIKYKKGSMTEELELRRSSVNSPFKIFYWKTHR</sequence>
<feature type="signal peptide" evidence="1">
    <location>
        <begin position="1"/>
        <end position="17"/>
    </location>
</feature>